<dbReference type="PROSITE" id="PS50222">
    <property type="entry name" value="EF_HAND_2"/>
    <property type="match status" value="1"/>
</dbReference>
<dbReference type="EMBL" id="LWCA01001604">
    <property type="protein sequence ID" value="OAF64805.1"/>
    <property type="molecule type" value="Genomic_DNA"/>
</dbReference>
<dbReference type="AlphaFoldDB" id="A0A177AS48"/>
<protein>
    <recommendedName>
        <fullName evidence="2">EF-hand domain-containing protein</fullName>
    </recommendedName>
</protein>
<feature type="domain" description="EF-hand" evidence="2">
    <location>
        <begin position="50"/>
        <end position="85"/>
    </location>
</feature>
<dbReference type="SUPFAM" id="SSF47473">
    <property type="entry name" value="EF-hand"/>
    <property type="match status" value="1"/>
</dbReference>
<sequence>MNLNYEVLDHPPYSPDIAPSDYHLFRSMNDGLIDFGELTKILTVCMEQKILDEDLSKCFNIFDYNKDGSVCHMDIYKTLKKFNEKCTSLNDCKLIVYNLAKNNASFTFEEFKDLSKN</sequence>
<dbReference type="InterPro" id="IPR011992">
    <property type="entry name" value="EF-hand-dom_pair"/>
</dbReference>
<name>A0A177AS48_9BILA</name>
<dbReference type="OrthoDB" id="6145650at2759"/>
<proteinExistence type="predicted"/>
<keyword evidence="1" id="KW-0106">Calcium</keyword>
<dbReference type="Proteomes" id="UP000078046">
    <property type="component" value="Unassembled WGS sequence"/>
</dbReference>
<dbReference type="InterPro" id="IPR002048">
    <property type="entry name" value="EF_hand_dom"/>
</dbReference>
<evidence type="ECO:0000256" key="1">
    <source>
        <dbReference type="ARBA" id="ARBA00022837"/>
    </source>
</evidence>
<comment type="caution">
    <text evidence="3">The sequence shown here is derived from an EMBL/GenBank/DDBJ whole genome shotgun (WGS) entry which is preliminary data.</text>
</comment>
<keyword evidence="4" id="KW-1185">Reference proteome</keyword>
<dbReference type="Gene3D" id="1.10.238.10">
    <property type="entry name" value="EF-hand"/>
    <property type="match status" value="1"/>
</dbReference>
<accession>A0A177AS48</accession>
<reference evidence="3 4" key="1">
    <citation type="submission" date="2016-04" db="EMBL/GenBank/DDBJ databases">
        <title>The genome of Intoshia linei affirms orthonectids as highly simplified spiralians.</title>
        <authorList>
            <person name="Mikhailov K.V."/>
            <person name="Slusarev G.S."/>
            <person name="Nikitin M.A."/>
            <person name="Logacheva M.D."/>
            <person name="Penin A."/>
            <person name="Aleoshin V."/>
            <person name="Panchin Y.V."/>
        </authorList>
    </citation>
    <scope>NUCLEOTIDE SEQUENCE [LARGE SCALE GENOMIC DNA]</scope>
    <source>
        <strain evidence="3">Intl2013</strain>
        <tissue evidence="3">Whole animal</tissue>
    </source>
</reference>
<dbReference type="GO" id="GO:0005509">
    <property type="term" value="F:calcium ion binding"/>
    <property type="evidence" value="ECO:0007669"/>
    <property type="project" value="InterPro"/>
</dbReference>
<evidence type="ECO:0000313" key="4">
    <source>
        <dbReference type="Proteomes" id="UP000078046"/>
    </source>
</evidence>
<evidence type="ECO:0000313" key="3">
    <source>
        <dbReference type="EMBL" id="OAF64805.1"/>
    </source>
</evidence>
<evidence type="ECO:0000259" key="2">
    <source>
        <dbReference type="PROSITE" id="PS50222"/>
    </source>
</evidence>
<organism evidence="3 4">
    <name type="scientific">Intoshia linei</name>
    <dbReference type="NCBI Taxonomy" id="1819745"/>
    <lineage>
        <taxon>Eukaryota</taxon>
        <taxon>Metazoa</taxon>
        <taxon>Spiralia</taxon>
        <taxon>Lophotrochozoa</taxon>
        <taxon>Mesozoa</taxon>
        <taxon>Orthonectida</taxon>
        <taxon>Rhopaluridae</taxon>
        <taxon>Intoshia</taxon>
    </lineage>
</organism>
<gene>
    <name evidence="3" type="ORF">A3Q56_07483</name>
</gene>
<dbReference type="PROSITE" id="PS00018">
    <property type="entry name" value="EF_HAND_1"/>
    <property type="match status" value="1"/>
</dbReference>
<dbReference type="InterPro" id="IPR018247">
    <property type="entry name" value="EF_Hand_1_Ca_BS"/>
</dbReference>